<dbReference type="EMBL" id="PDUG01000001">
    <property type="protein sequence ID" value="PIC51385.1"/>
    <property type="molecule type" value="Genomic_DNA"/>
</dbReference>
<keyword evidence="2" id="KW-1185">Reference proteome</keyword>
<comment type="caution">
    <text evidence="1">The sequence shown here is derived from an EMBL/GenBank/DDBJ whole genome shotgun (WGS) entry which is preliminary data.</text>
</comment>
<name>A0A2G5VHW1_9PELO</name>
<organism evidence="1 2">
    <name type="scientific">Caenorhabditis nigoni</name>
    <dbReference type="NCBI Taxonomy" id="1611254"/>
    <lineage>
        <taxon>Eukaryota</taxon>
        <taxon>Metazoa</taxon>
        <taxon>Ecdysozoa</taxon>
        <taxon>Nematoda</taxon>
        <taxon>Chromadorea</taxon>
        <taxon>Rhabditida</taxon>
        <taxon>Rhabditina</taxon>
        <taxon>Rhabditomorpha</taxon>
        <taxon>Rhabditoidea</taxon>
        <taxon>Rhabditidae</taxon>
        <taxon>Peloderinae</taxon>
        <taxon>Caenorhabditis</taxon>
    </lineage>
</organism>
<gene>
    <name evidence="1" type="primary">Cnig_chr_I.g1916</name>
    <name evidence="1" type="ORF">B9Z55_001916</name>
</gene>
<proteinExistence type="predicted"/>
<reference evidence="2" key="1">
    <citation type="submission" date="2017-10" db="EMBL/GenBank/DDBJ databases">
        <title>Rapid genome shrinkage in a self-fertile nematode reveals novel sperm competition proteins.</title>
        <authorList>
            <person name="Yin D."/>
            <person name="Schwarz E.M."/>
            <person name="Thomas C.G."/>
            <person name="Felde R.L."/>
            <person name="Korf I.F."/>
            <person name="Cutter A.D."/>
            <person name="Schartner C.M."/>
            <person name="Ralston E.J."/>
            <person name="Meyer B.J."/>
            <person name="Haag E.S."/>
        </authorList>
    </citation>
    <scope>NUCLEOTIDE SEQUENCE [LARGE SCALE GENOMIC DNA]</scope>
    <source>
        <strain evidence="2">JU1422</strain>
    </source>
</reference>
<evidence type="ECO:0000313" key="1">
    <source>
        <dbReference type="EMBL" id="PIC51385.1"/>
    </source>
</evidence>
<evidence type="ECO:0000313" key="2">
    <source>
        <dbReference type="Proteomes" id="UP000230233"/>
    </source>
</evidence>
<sequence length="126" mass="14105">MLMRRNVQRTNSNVSTLINAFHMKTLVINTTIVRCLMMKMPNIVPVVSAVLDILIVEMVSVSAKAKCAIDSTTALISMMKTIVRAVKVNSNAIQETVFREKPDVITYRIVTMQVMKSDVPTEIVHL</sequence>
<dbReference type="AlphaFoldDB" id="A0A2G5VHW1"/>
<accession>A0A2G5VHW1</accession>
<dbReference type="Proteomes" id="UP000230233">
    <property type="component" value="Chromosome I"/>
</dbReference>
<protein>
    <submittedName>
        <fullName evidence="1">Uncharacterized protein</fullName>
    </submittedName>
</protein>